<reference evidence="1 2" key="1">
    <citation type="submission" date="2015-03" db="EMBL/GenBank/DDBJ databases">
        <authorList>
            <person name="Hassan Y.I."/>
            <person name="Lepp D."/>
            <person name="Li X.-Z."/>
            <person name="Zhou T."/>
        </authorList>
    </citation>
    <scope>NUCLEOTIDE SEQUENCE [LARGE SCALE GENOMIC DNA]</scope>
    <source>
        <strain evidence="1 2">BD-c194</strain>
    </source>
</reference>
<evidence type="ECO:0000313" key="2">
    <source>
        <dbReference type="Proteomes" id="UP000033632"/>
    </source>
</evidence>
<proteinExistence type="predicted"/>
<name>A0A0F5FR17_9HYPH</name>
<dbReference type="Proteomes" id="UP000033632">
    <property type="component" value="Unassembled WGS sequence"/>
</dbReference>
<organism evidence="1 2">
    <name type="scientific">Devosia geojensis</name>
    <dbReference type="NCBI Taxonomy" id="443610"/>
    <lineage>
        <taxon>Bacteria</taxon>
        <taxon>Pseudomonadati</taxon>
        <taxon>Pseudomonadota</taxon>
        <taxon>Alphaproteobacteria</taxon>
        <taxon>Hyphomicrobiales</taxon>
        <taxon>Devosiaceae</taxon>
        <taxon>Devosia</taxon>
    </lineage>
</organism>
<dbReference type="EMBL" id="JZEX01000145">
    <property type="protein sequence ID" value="KKB10607.1"/>
    <property type="molecule type" value="Genomic_DNA"/>
</dbReference>
<protein>
    <submittedName>
        <fullName evidence="1">Uncharacterized protein</fullName>
    </submittedName>
</protein>
<keyword evidence="2" id="KW-1185">Reference proteome</keyword>
<dbReference type="AlphaFoldDB" id="A0A0F5FR17"/>
<comment type="caution">
    <text evidence="1">The sequence shown here is derived from an EMBL/GenBank/DDBJ whole genome shotgun (WGS) entry which is preliminary data.</text>
</comment>
<evidence type="ECO:0000313" key="1">
    <source>
        <dbReference type="EMBL" id="KKB10607.1"/>
    </source>
</evidence>
<accession>A0A0F5FR17</accession>
<sequence length="155" mass="15951">MFAGPAGAQGEADFAAQFNGEFTGGGAVRTEASGNPWNVSCDMTGQASDAALSFNGRCRAALIVSRRVGAEIRIDGNGRYTGTYIGSTIGPAALSGRRSGNTVTLEVTWPAPVNGDTSATMTITATGNGFHFAVDDLAEPGGPSVRMTDITMNRR</sequence>
<dbReference type="PATRIC" id="fig|443610.3.peg.1734"/>
<gene>
    <name evidence="1" type="ORF">VE25_17175</name>
</gene>